<feature type="binding site" evidence="18">
    <location>
        <position position="247"/>
    </location>
    <ligand>
        <name>Ca(2+)</name>
        <dbReference type="ChEBI" id="CHEBI:29108"/>
        <label>3</label>
    </ligand>
</feature>
<dbReference type="CDD" id="cd00094">
    <property type="entry name" value="HX"/>
    <property type="match status" value="1"/>
</dbReference>
<evidence type="ECO:0000256" key="21">
    <source>
        <dbReference type="PIRSR" id="PIRSR621190-5"/>
    </source>
</evidence>
<feature type="disulfide bond" evidence="19">
    <location>
        <begin position="333"/>
        <end position="520"/>
    </location>
</feature>
<evidence type="ECO:0000313" key="24">
    <source>
        <dbReference type="EMBL" id="KAJ1113494.1"/>
    </source>
</evidence>
<dbReference type="SMART" id="SM00235">
    <property type="entry name" value="ZnMc"/>
    <property type="match status" value="1"/>
</dbReference>
<feature type="binding site" evidence="17">
    <location>
        <position position="267"/>
    </location>
    <ligand>
        <name>Zn(2+)</name>
        <dbReference type="ChEBI" id="CHEBI:29105"/>
        <label>2</label>
        <note>catalytic</note>
    </ligand>
</feature>
<dbReference type="GO" id="GO:0004222">
    <property type="term" value="F:metalloendopeptidase activity"/>
    <property type="evidence" value="ECO:0007669"/>
    <property type="project" value="InterPro"/>
</dbReference>
<comment type="caution">
    <text evidence="24">The sequence shown here is derived from an EMBL/GenBank/DDBJ whole genome shotgun (WGS) entry which is preliminary data.</text>
</comment>
<feature type="short sequence motif" description="Cysteine switch" evidence="21">
    <location>
        <begin position="139"/>
        <end position="146"/>
    </location>
</feature>
<dbReference type="PANTHER" id="PTHR10201">
    <property type="entry name" value="MATRIX METALLOPROTEINASE"/>
    <property type="match status" value="1"/>
</dbReference>
<evidence type="ECO:0000256" key="19">
    <source>
        <dbReference type="PIRSR" id="PIRSR621190-3"/>
    </source>
</evidence>
<comment type="subcellular location">
    <subcellularLocation>
        <location evidence="1">Secreted</location>
        <location evidence="1">Extracellular space</location>
        <location evidence="1">Extracellular matrix</location>
    </subcellularLocation>
</comment>
<feature type="repeat" description="Hemopexin" evidence="22">
    <location>
        <begin position="428"/>
        <end position="476"/>
    </location>
</feature>
<feature type="binding site" evidence="18">
    <location>
        <position position="340"/>
    </location>
    <ligand>
        <name>Ca(2+)</name>
        <dbReference type="ChEBI" id="CHEBI:29108"/>
        <label>4</label>
    </ligand>
</feature>
<dbReference type="SUPFAM" id="SSF55486">
    <property type="entry name" value="Metalloproteases ('zincins'), catalytic domain"/>
    <property type="match status" value="1"/>
</dbReference>
<feature type="binding site" evidence="18">
    <location>
        <position position="243"/>
    </location>
    <ligand>
        <name>Ca(2+)</name>
        <dbReference type="ChEBI" id="CHEBI:29108"/>
        <label>2</label>
    </ligand>
</feature>
<keyword evidence="25" id="KW-1185">Reference proteome</keyword>
<feature type="modified residue" description="Phosphotyrosine; by PKDCC" evidence="20">
    <location>
        <position position="415"/>
    </location>
</feature>
<comment type="cofactor">
    <cofactor evidence="18">
        <name>Ca(2+)</name>
        <dbReference type="ChEBI" id="CHEBI:29108"/>
    </cofactor>
    <text evidence="18">Can bind about 5 Ca(2+) ions per subunit.</text>
</comment>
<dbReference type="GO" id="GO:0030198">
    <property type="term" value="P:extracellular matrix organization"/>
    <property type="evidence" value="ECO:0007669"/>
    <property type="project" value="TreeGrafter"/>
</dbReference>
<dbReference type="Gene3D" id="3.40.390.10">
    <property type="entry name" value="Collagenase (Catalytic Domain)"/>
    <property type="match status" value="1"/>
</dbReference>
<dbReference type="Pfam" id="PF00413">
    <property type="entry name" value="Peptidase_M10"/>
    <property type="match status" value="1"/>
</dbReference>
<dbReference type="GO" id="GO:0030574">
    <property type="term" value="P:collagen catabolic process"/>
    <property type="evidence" value="ECO:0007669"/>
    <property type="project" value="UniProtKB-KW"/>
</dbReference>
<dbReference type="Gene3D" id="2.110.10.10">
    <property type="entry name" value="Hemopexin-like domain"/>
    <property type="match status" value="1"/>
</dbReference>
<evidence type="ECO:0000256" key="4">
    <source>
        <dbReference type="ARBA" id="ARBA00022530"/>
    </source>
</evidence>
<evidence type="ECO:0000256" key="14">
    <source>
        <dbReference type="ARBA" id="ARBA00023145"/>
    </source>
</evidence>
<feature type="repeat" description="Hemopexin" evidence="22">
    <location>
        <begin position="380"/>
        <end position="426"/>
    </location>
</feature>
<evidence type="ECO:0000256" key="11">
    <source>
        <dbReference type="ARBA" id="ARBA00022837"/>
    </source>
</evidence>
<evidence type="ECO:0000256" key="2">
    <source>
        <dbReference type="ARBA" id="ARBA00010370"/>
    </source>
</evidence>
<feature type="binding site" evidence="18">
    <location>
        <position position="241"/>
    </location>
    <ligand>
        <name>Ca(2+)</name>
        <dbReference type="ChEBI" id="CHEBI:29108"/>
        <label>2</label>
    </ligand>
</feature>
<dbReference type="InterPro" id="IPR033739">
    <property type="entry name" value="M10A_MMP"/>
</dbReference>
<feature type="binding site" evidence="18">
    <location>
        <position position="250"/>
    </location>
    <ligand>
        <name>Ca(2+)</name>
        <dbReference type="ChEBI" id="CHEBI:29108"/>
        <label>1</label>
    </ligand>
</feature>
<feature type="binding site" evidence="18">
    <location>
        <position position="245"/>
    </location>
    <ligand>
        <name>Zn(2+)</name>
        <dbReference type="ChEBI" id="CHEBI:29105"/>
        <label>1</label>
    </ligand>
</feature>
<proteinExistence type="inferred from homology"/>
<evidence type="ECO:0000259" key="23">
    <source>
        <dbReference type="SMART" id="SM00235"/>
    </source>
</evidence>
<feature type="binding site" evidence="18">
    <location>
        <position position="173"/>
    </location>
    <ligand>
        <name>Ca(2+)</name>
        <dbReference type="ChEBI" id="CHEBI:29108"/>
        <label>1</label>
    </ligand>
</feature>
<evidence type="ECO:0000256" key="1">
    <source>
        <dbReference type="ARBA" id="ARBA00004498"/>
    </source>
</evidence>
<feature type="binding site" evidence="18">
    <location>
        <position position="483"/>
    </location>
    <ligand>
        <name>Ca(2+)</name>
        <dbReference type="ChEBI" id="CHEBI:29108"/>
        <label>5</label>
    </ligand>
</feature>
<dbReference type="InterPro" id="IPR024079">
    <property type="entry name" value="MetalloPept_cat_dom_sf"/>
</dbReference>
<evidence type="ECO:0000256" key="8">
    <source>
        <dbReference type="ARBA" id="ARBA00022737"/>
    </source>
</evidence>
<dbReference type="EMBL" id="JANPWB010000012">
    <property type="protein sequence ID" value="KAJ1113494.1"/>
    <property type="molecule type" value="Genomic_DNA"/>
</dbReference>
<feature type="binding site" evidence="18">
    <location>
        <position position="207"/>
    </location>
    <ligand>
        <name>Ca(2+)</name>
        <dbReference type="ChEBI" id="CHEBI:29108"/>
        <label>2</label>
    </ligand>
</feature>
<keyword evidence="13" id="KW-0177">Collagen degradation</keyword>
<dbReference type="GO" id="GO:0006508">
    <property type="term" value="P:proteolysis"/>
    <property type="evidence" value="ECO:0007669"/>
    <property type="project" value="UniProtKB-KW"/>
</dbReference>
<feature type="binding site" evidence="17">
    <location>
        <position position="277"/>
    </location>
    <ligand>
        <name>Zn(2+)</name>
        <dbReference type="ChEBI" id="CHEBI:29105"/>
        <label>2</label>
        <note>catalytic</note>
    </ligand>
</feature>
<evidence type="ECO:0000256" key="9">
    <source>
        <dbReference type="ARBA" id="ARBA00022801"/>
    </source>
</evidence>
<feature type="binding site" description="in inhibited form" evidence="18">
    <location>
        <position position="141"/>
    </location>
    <ligand>
        <name>Zn(2+)</name>
        <dbReference type="ChEBI" id="CHEBI:29105"/>
        <label>2</label>
        <note>catalytic</note>
    </ligand>
</feature>
<keyword evidence="7" id="KW-0732">Signal</keyword>
<evidence type="ECO:0000256" key="20">
    <source>
        <dbReference type="PIRSR" id="PIRSR621190-4"/>
    </source>
</evidence>
<feature type="binding site" evidence="18">
    <location>
        <position position="386"/>
    </location>
    <ligand>
        <name>Ca(2+)</name>
        <dbReference type="ChEBI" id="CHEBI:29108"/>
        <label>5</label>
    </ligand>
</feature>
<feature type="repeat" description="Hemopexin" evidence="22">
    <location>
        <begin position="477"/>
        <end position="520"/>
    </location>
</feature>
<accession>A0AAV7NFL9</accession>
<feature type="binding site" evidence="18">
    <location>
        <position position="219"/>
    </location>
    <ligand>
        <name>Zn(2+)</name>
        <dbReference type="ChEBI" id="CHEBI:29105"/>
        <label>1</label>
    </ligand>
</feature>
<keyword evidence="15 19" id="KW-1015">Disulfide bond</keyword>
<dbReference type="PRINTS" id="PR00138">
    <property type="entry name" value="MATRIXIN"/>
</dbReference>
<evidence type="ECO:0000256" key="12">
    <source>
        <dbReference type="ARBA" id="ARBA00023049"/>
    </source>
</evidence>
<evidence type="ECO:0000256" key="16">
    <source>
        <dbReference type="PIRSR" id="PIRSR001191-1"/>
    </source>
</evidence>
<keyword evidence="10 17" id="KW-0862">Zinc</keyword>
<keyword evidence="11 18" id="KW-0106">Calcium</keyword>
<keyword evidence="5" id="KW-0645">Protease</keyword>
<gene>
    <name evidence="24" type="ORF">NDU88_001737</name>
</gene>
<feature type="repeat" description="Hemopexin" evidence="22">
    <location>
        <begin position="330"/>
        <end position="379"/>
    </location>
</feature>
<sequence length="520" mass="59397">MLLDRSEVVQRESRGFWCEGSSPALHKYRLRGRVRRESTRSEVCHFPYIWRMKIPSLLLVCAAGAYAFPKTPVDEKDDTTSQHVEEYLKKYYGLSSDEKPNLRKSGSSLSEKIREMQKFFGLQVTGKVDSNTLEVMEQPRCGVSDVAAYSTFPGRPVWRKHALTYRILNYTPDMARSDVDTAIQKAFKVWSDVTPLTFTRIYYGAADIQISFGAGEHGDFNPFDGPYGTLAHAYAPGTGIGGDTHFDEDENWTKGSTGFNLFLVAAHEFGHSLGLSHSNDRRALMFPTYSYTDPARFQLPKDDVNGIQALYGPSTKPNPQTPPPTKPTLPSYCDPAMRFDAVTTLRNEILFFKGRSFLRRMPRTGHVVSYTISSVWPSLPSGIHAAYENPQKDQVFLFKGNKYWAMKGYQILPNYPQSIYTLGFPRSVTRIDAAVYHPGTRKTYYFVNDKYWSFDEALQVMDKDSPQQIVTTFPRIGTKVDAVFYINGLLYFFNGQHQFELNMRLKKVTRVLPKHRWFNC</sequence>
<protein>
    <recommendedName>
        <fullName evidence="23">Peptidase metallopeptidase domain-containing protein</fullName>
    </recommendedName>
</protein>
<feature type="binding site" evidence="18">
    <location>
        <position position="217"/>
    </location>
    <ligand>
        <name>Zn(2+)</name>
        <dbReference type="ChEBI" id="CHEBI:29105"/>
        <label>1</label>
    </ligand>
</feature>
<dbReference type="InterPro" id="IPR006026">
    <property type="entry name" value="Peptidase_Metallo"/>
</dbReference>
<dbReference type="InterPro" id="IPR000585">
    <property type="entry name" value="Hemopexin-like_dom"/>
</dbReference>
<dbReference type="InterPro" id="IPR021190">
    <property type="entry name" value="Pept_M10A"/>
</dbReference>
<dbReference type="Pfam" id="PF00045">
    <property type="entry name" value="Hemopexin"/>
    <property type="match status" value="4"/>
</dbReference>
<dbReference type="GO" id="GO:0031012">
    <property type="term" value="C:extracellular matrix"/>
    <property type="evidence" value="ECO:0007669"/>
    <property type="project" value="InterPro"/>
</dbReference>
<dbReference type="FunFam" id="2.110.10.10:FF:000002">
    <property type="entry name" value="Matrix metallopeptidase 3"/>
    <property type="match status" value="1"/>
</dbReference>
<evidence type="ECO:0000256" key="13">
    <source>
        <dbReference type="ARBA" id="ARBA00023105"/>
    </source>
</evidence>
<evidence type="ECO:0000256" key="6">
    <source>
        <dbReference type="ARBA" id="ARBA00022723"/>
    </source>
</evidence>
<keyword evidence="14" id="KW-0865">Zymogen</keyword>
<evidence type="ECO:0000256" key="3">
    <source>
        <dbReference type="ARBA" id="ARBA00022525"/>
    </source>
</evidence>
<dbReference type="SUPFAM" id="SSF50923">
    <property type="entry name" value="Hemopexin-like domain"/>
    <property type="match status" value="1"/>
</dbReference>
<keyword evidence="6 17" id="KW-0479">Metal-binding</keyword>
<dbReference type="Proteomes" id="UP001066276">
    <property type="component" value="Chromosome 8"/>
</dbReference>
<dbReference type="GO" id="GO:0008270">
    <property type="term" value="F:zinc ion binding"/>
    <property type="evidence" value="ECO:0007669"/>
    <property type="project" value="InterPro"/>
</dbReference>
<reference evidence="24" key="1">
    <citation type="journal article" date="2022" name="bioRxiv">
        <title>Sequencing and chromosome-scale assembly of the giantPleurodeles waltlgenome.</title>
        <authorList>
            <person name="Brown T."/>
            <person name="Elewa A."/>
            <person name="Iarovenko S."/>
            <person name="Subramanian E."/>
            <person name="Araus A.J."/>
            <person name="Petzold A."/>
            <person name="Susuki M."/>
            <person name="Suzuki K.-i.T."/>
            <person name="Hayashi T."/>
            <person name="Toyoda A."/>
            <person name="Oliveira C."/>
            <person name="Osipova E."/>
            <person name="Leigh N.D."/>
            <person name="Simon A."/>
            <person name="Yun M.H."/>
        </authorList>
    </citation>
    <scope>NUCLEOTIDE SEQUENCE</scope>
    <source>
        <strain evidence="24">20211129_DDA</strain>
        <tissue evidence="24">Liver</tissue>
    </source>
</reference>
<evidence type="ECO:0000256" key="10">
    <source>
        <dbReference type="ARBA" id="ARBA00022833"/>
    </source>
</evidence>
<evidence type="ECO:0000256" key="17">
    <source>
        <dbReference type="PIRSR" id="PIRSR001191-2"/>
    </source>
</evidence>
<keyword evidence="4" id="KW-0272">Extracellular matrix</keyword>
<feature type="binding site" evidence="17">
    <location>
        <position position="271"/>
    </location>
    <ligand>
        <name>Zn(2+)</name>
        <dbReference type="ChEBI" id="CHEBI:29105"/>
        <label>2</label>
        <note>catalytic</note>
    </ligand>
</feature>
<feature type="binding site" evidence="18">
    <location>
        <position position="481"/>
    </location>
    <ligand>
        <name>Ca(2+)</name>
        <dbReference type="ChEBI" id="CHEBI:29108"/>
        <label>4</label>
    </ligand>
</feature>
<dbReference type="PROSITE" id="PS51642">
    <property type="entry name" value="HEMOPEXIN_2"/>
    <property type="match status" value="4"/>
</dbReference>
<evidence type="ECO:0000256" key="7">
    <source>
        <dbReference type="ARBA" id="ARBA00022729"/>
    </source>
</evidence>
<evidence type="ECO:0000256" key="5">
    <source>
        <dbReference type="ARBA" id="ARBA00022670"/>
    </source>
</evidence>
<feature type="domain" description="Peptidase metallopeptidase" evidence="23">
    <location>
        <begin position="154"/>
        <end position="313"/>
    </location>
</feature>
<evidence type="ECO:0000256" key="15">
    <source>
        <dbReference type="ARBA" id="ARBA00023157"/>
    </source>
</evidence>
<keyword evidence="9" id="KW-0378">Hydrolase</keyword>
<dbReference type="InterPro" id="IPR001818">
    <property type="entry name" value="Pept_M10_metallopeptidase"/>
</dbReference>
<keyword evidence="12" id="KW-0482">Metalloprotease</keyword>
<organism evidence="24 25">
    <name type="scientific">Pleurodeles waltl</name>
    <name type="common">Iberian ribbed newt</name>
    <dbReference type="NCBI Taxonomy" id="8319"/>
    <lineage>
        <taxon>Eukaryota</taxon>
        <taxon>Metazoa</taxon>
        <taxon>Chordata</taxon>
        <taxon>Craniata</taxon>
        <taxon>Vertebrata</taxon>
        <taxon>Euteleostomi</taxon>
        <taxon>Amphibia</taxon>
        <taxon>Batrachia</taxon>
        <taxon>Caudata</taxon>
        <taxon>Salamandroidea</taxon>
        <taxon>Salamandridae</taxon>
        <taxon>Pleurodelinae</taxon>
        <taxon>Pleurodeles</taxon>
    </lineage>
</organism>
<dbReference type="InterPro" id="IPR002477">
    <property type="entry name" value="Peptidoglycan-bd-like"/>
</dbReference>
<feature type="binding site" evidence="18">
    <location>
        <position position="224"/>
    </location>
    <ligand>
        <name>Ca(2+)</name>
        <dbReference type="ChEBI" id="CHEBI:29108"/>
        <label>3</label>
    </ligand>
</feature>
<feature type="binding site" evidence="18">
    <location>
        <position position="225"/>
    </location>
    <ligand>
        <name>Ca(2+)</name>
        <dbReference type="ChEBI" id="CHEBI:29108"/>
        <label>3</label>
    </ligand>
</feature>
<dbReference type="InterPro" id="IPR018487">
    <property type="entry name" value="Hemopexin-like_repeat"/>
</dbReference>
<comment type="cofactor">
    <cofactor evidence="18">
        <name>Zn(2+)</name>
        <dbReference type="ChEBI" id="CHEBI:29105"/>
    </cofactor>
    <text evidence="18">Binds 2 Zn(2+) ions per subunit.</text>
</comment>
<dbReference type="SMART" id="SM00120">
    <property type="entry name" value="HX"/>
    <property type="match status" value="4"/>
</dbReference>
<feature type="active site" evidence="16">
    <location>
        <position position="268"/>
    </location>
</feature>
<dbReference type="SUPFAM" id="SSF47090">
    <property type="entry name" value="PGBD-like"/>
    <property type="match status" value="1"/>
</dbReference>
<dbReference type="PIRSF" id="PIRSF001191">
    <property type="entry name" value="Peptidase_M10A_matrix"/>
    <property type="match status" value="1"/>
</dbReference>
<dbReference type="InterPro" id="IPR036375">
    <property type="entry name" value="Hemopexin-like_dom_sf"/>
</dbReference>
<dbReference type="FunFam" id="3.40.390.10:FF:000007">
    <property type="entry name" value="Collagenase 3"/>
    <property type="match status" value="1"/>
</dbReference>
<keyword evidence="3" id="KW-0964">Secreted</keyword>
<keyword evidence="8" id="KW-0677">Repeat</keyword>
<dbReference type="AlphaFoldDB" id="A0AAV7NFL9"/>
<feature type="binding site" evidence="18">
    <location>
        <position position="232"/>
    </location>
    <ligand>
        <name>Zn(2+)</name>
        <dbReference type="ChEBI" id="CHEBI:29105"/>
        <label>1</label>
    </ligand>
</feature>
<comment type="similarity">
    <text evidence="2">Belongs to the peptidase M10A family.</text>
</comment>
<name>A0AAV7NFL9_PLEWA</name>
<dbReference type="CDD" id="cd04278">
    <property type="entry name" value="ZnMc_MMP"/>
    <property type="match status" value="1"/>
</dbReference>
<dbReference type="Pfam" id="PF01471">
    <property type="entry name" value="PG_binding_1"/>
    <property type="match status" value="1"/>
</dbReference>
<dbReference type="InterPro" id="IPR036365">
    <property type="entry name" value="PGBD-like_sf"/>
</dbReference>
<evidence type="ECO:0000313" key="25">
    <source>
        <dbReference type="Proteomes" id="UP001066276"/>
    </source>
</evidence>
<evidence type="ECO:0000256" key="22">
    <source>
        <dbReference type="PROSITE-ProRule" id="PRU01011"/>
    </source>
</evidence>
<feature type="binding site" evidence="18">
    <location>
        <position position="434"/>
    </location>
    <ligand>
        <name>Ca(2+)</name>
        <dbReference type="ChEBI" id="CHEBI:29108"/>
        <label>5</label>
    </ligand>
</feature>
<evidence type="ECO:0000256" key="18">
    <source>
        <dbReference type="PIRSR" id="PIRSR621190-2"/>
    </source>
</evidence>
<feature type="binding site" evidence="18">
    <location>
        <position position="250"/>
    </location>
    <ligand>
        <name>Ca(2+)</name>
        <dbReference type="ChEBI" id="CHEBI:29108"/>
        <label>3</label>
    </ligand>
</feature>
<dbReference type="PANTHER" id="PTHR10201:SF151">
    <property type="entry name" value="INTERSTITIAL COLLAGENASE"/>
    <property type="match status" value="1"/>
</dbReference>
<feature type="binding site" evidence="18">
    <location>
        <position position="285"/>
    </location>
    <ligand>
        <name>Zn(2+)</name>
        <dbReference type="ChEBI" id="CHEBI:29105"/>
        <label>2</label>
        <note>catalytic</note>
    </ligand>
</feature>